<comment type="caution">
    <text evidence="1">The sequence shown here is derived from an EMBL/GenBank/DDBJ whole genome shotgun (WGS) entry which is preliminary data.</text>
</comment>
<accession>A0A846MUY6</accession>
<proteinExistence type="predicted"/>
<gene>
    <name evidence="1" type="ORF">FHS83_000494</name>
</gene>
<reference evidence="1 2" key="1">
    <citation type="submission" date="2020-03" db="EMBL/GenBank/DDBJ databases">
        <title>Genomic Encyclopedia of Type Strains, Phase IV (KMG-IV): sequencing the most valuable type-strain genomes for metagenomic binning, comparative biology and taxonomic classification.</title>
        <authorList>
            <person name="Goeker M."/>
        </authorList>
    </citation>
    <scope>NUCLEOTIDE SEQUENCE [LARGE SCALE GENOMIC DNA]</scope>
    <source>
        <strain evidence="1 2">DSM 19867</strain>
    </source>
</reference>
<dbReference type="RefSeq" id="WP_167080538.1">
    <property type="nucleotide sequence ID" value="NZ_BAAADC010000001.1"/>
</dbReference>
<dbReference type="AlphaFoldDB" id="A0A846MUY6"/>
<organism evidence="1 2">
    <name type="scientific">Rhizomicrobium palustre</name>
    <dbReference type="NCBI Taxonomy" id="189966"/>
    <lineage>
        <taxon>Bacteria</taxon>
        <taxon>Pseudomonadati</taxon>
        <taxon>Pseudomonadota</taxon>
        <taxon>Alphaproteobacteria</taxon>
        <taxon>Micropepsales</taxon>
        <taxon>Micropepsaceae</taxon>
        <taxon>Rhizomicrobium</taxon>
    </lineage>
</organism>
<evidence type="ECO:0000313" key="1">
    <source>
        <dbReference type="EMBL" id="NIK87176.1"/>
    </source>
</evidence>
<sequence>MTRKPKALKSLLAEIDTAIKSTRAAGHVETAAMLRLARIDLMLRAAGISASEVPLDLVHEAAKTAKRAPKRPRG</sequence>
<dbReference type="EMBL" id="JAASRM010000001">
    <property type="protein sequence ID" value="NIK87176.1"/>
    <property type="molecule type" value="Genomic_DNA"/>
</dbReference>
<evidence type="ECO:0000313" key="2">
    <source>
        <dbReference type="Proteomes" id="UP000570514"/>
    </source>
</evidence>
<dbReference type="Proteomes" id="UP000570514">
    <property type="component" value="Unassembled WGS sequence"/>
</dbReference>
<name>A0A846MUY6_9PROT</name>
<protein>
    <submittedName>
        <fullName evidence="1">Uncharacterized protein</fullName>
    </submittedName>
</protein>
<keyword evidence="2" id="KW-1185">Reference proteome</keyword>